<dbReference type="AlphaFoldDB" id="A0A6S6U0D2"/>
<protein>
    <submittedName>
        <fullName evidence="1">Uncharacterized protein</fullName>
    </submittedName>
</protein>
<proteinExistence type="predicted"/>
<sequence>MIYYINQKTTKELKMITTIGVRDISRNINILQDYDYVNIEDKKTKEYKGLLISSKYADEIKDFLKKKLQVERQKELDEIMQFSGIASGDTHNMSVKEIKEKREI</sequence>
<accession>A0A6S6U0D2</accession>
<gene>
    <name evidence="1" type="ORF">HELGO_WM59366</name>
</gene>
<reference evidence="1" key="1">
    <citation type="submission" date="2020-01" db="EMBL/GenBank/DDBJ databases">
        <authorList>
            <person name="Meier V. D."/>
            <person name="Meier V D."/>
        </authorList>
    </citation>
    <scope>NUCLEOTIDE SEQUENCE</scope>
    <source>
        <strain evidence="1">HLG_WM_MAG_02</strain>
    </source>
</reference>
<dbReference type="EMBL" id="CACVAZ010000190">
    <property type="protein sequence ID" value="CAA6825135.1"/>
    <property type="molecule type" value="Genomic_DNA"/>
</dbReference>
<evidence type="ECO:0000313" key="1">
    <source>
        <dbReference type="EMBL" id="CAA6825135.1"/>
    </source>
</evidence>
<name>A0A6S6U0D2_9BACT</name>
<organism evidence="1">
    <name type="scientific">uncultured Sulfurovum sp</name>
    <dbReference type="NCBI Taxonomy" id="269237"/>
    <lineage>
        <taxon>Bacteria</taxon>
        <taxon>Pseudomonadati</taxon>
        <taxon>Campylobacterota</taxon>
        <taxon>Epsilonproteobacteria</taxon>
        <taxon>Campylobacterales</taxon>
        <taxon>Sulfurovaceae</taxon>
        <taxon>Sulfurovum</taxon>
        <taxon>environmental samples</taxon>
    </lineage>
</organism>